<reference evidence="2 3" key="1">
    <citation type="submission" date="2018-03" db="EMBL/GenBank/DDBJ databases">
        <title>Genome sequence of the symbiotic type strain Mesorhizobium helmanticense CSLC115NT isolated from Lotus corniculatus nodules.</title>
        <authorList>
            <person name="Sannazzaro A.I."/>
            <person name="Torres Tejerizo G.A."/>
            <person name="Dip D."/>
            <person name="Caballero M."/>
            <person name="Pistorio M."/>
            <person name="Estrella M.J."/>
        </authorList>
    </citation>
    <scope>NUCLEOTIDE SEQUENCE [LARGE SCALE GENOMIC DNA]</scope>
    <source>
        <strain evidence="2 3">CSLC115N</strain>
    </source>
</reference>
<evidence type="ECO:0000313" key="3">
    <source>
        <dbReference type="Proteomes" id="UP000240259"/>
    </source>
</evidence>
<organism evidence="2 3">
    <name type="scientific">Mesorhizobium helmanticense</name>
    <dbReference type="NCBI Taxonomy" id="1776423"/>
    <lineage>
        <taxon>Bacteria</taxon>
        <taxon>Pseudomonadati</taxon>
        <taxon>Pseudomonadota</taxon>
        <taxon>Alphaproteobacteria</taxon>
        <taxon>Hyphomicrobiales</taxon>
        <taxon>Phyllobacteriaceae</taxon>
        <taxon>Mesorhizobium</taxon>
    </lineage>
</organism>
<proteinExistence type="predicted"/>
<accession>A0A2T4ILU2</accession>
<gene>
    <name evidence="2" type="ORF">C9427_30845</name>
</gene>
<comment type="caution">
    <text evidence="2">The sequence shown here is derived from an EMBL/GenBank/DDBJ whole genome shotgun (WGS) entry which is preliminary data.</text>
</comment>
<sequence>MRADFSIRSATWPISQLRADQAFLSPVTAIYWNTLDIARVVDAMRAAGEGIPDHLLASLSPLDAQGFRPIQFTL</sequence>
<dbReference type="InterPro" id="IPR002513">
    <property type="entry name" value="Tn3_Tnp_DDE_dom"/>
</dbReference>
<feature type="domain" description="Tn3 transposase DDE" evidence="1">
    <location>
        <begin position="29"/>
        <end position="65"/>
    </location>
</feature>
<name>A0A2T4ILU2_9HYPH</name>
<dbReference type="GO" id="GO:0004803">
    <property type="term" value="F:transposase activity"/>
    <property type="evidence" value="ECO:0007669"/>
    <property type="project" value="InterPro"/>
</dbReference>
<keyword evidence="3" id="KW-1185">Reference proteome</keyword>
<dbReference type="AlphaFoldDB" id="A0A2T4ILU2"/>
<dbReference type="Proteomes" id="UP000240259">
    <property type="component" value="Unassembled WGS sequence"/>
</dbReference>
<dbReference type="EMBL" id="PZJX01000061">
    <property type="protein sequence ID" value="PTE06619.1"/>
    <property type="molecule type" value="Genomic_DNA"/>
</dbReference>
<dbReference type="GO" id="GO:0006313">
    <property type="term" value="P:DNA transposition"/>
    <property type="evidence" value="ECO:0007669"/>
    <property type="project" value="InterPro"/>
</dbReference>
<evidence type="ECO:0000313" key="2">
    <source>
        <dbReference type="EMBL" id="PTE06619.1"/>
    </source>
</evidence>
<protein>
    <recommendedName>
        <fullName evidence="1">Tn3 transposase DDE domain-containing protein</fullName>
    </recommendedName>
</protein>
<dbReference type="Pfam" id="PF01526">
    <property type="entry name" value="DDE_Tnp_Tn3"/>
    <property type="match status" value="1"/>
</dbReference>
<evidence type="ECO:0000259" key="1">
    <source>
        <dbReference type="Pfam" id="PF01526"/>
    </source>
</evidence>
<dbReference type="OrthoDB" id="7281829at2"/>